<dbReference type="Proteomes" id="UP000324550">
    <property type="component" value="Unassembled WGS sequence"/>
</dbReference>
<protein>
    <submittedName>
        <fullName evidence="2">Uncharacterized protein</fullName>
    </submittedName>
</protein>
<gene>
    <name evidence="2" type="ORF">FVF61_11135</name>
</gene>
<dbReference type="EMBL" id="VSFC01000052">
    <property type="protein sequence ID" value="TYA53197.1"/>
    <property type="molecule type" value="Genomic_DNA"/>
</dbReference>
<keyword evidence="1" id="KW-0175">Coiled coil</keyword>
<name>A0A5D0G5S3_9FLAO</name>
<evidence type="ECO:0000313" key="3">
    <source>
        <dbReference type="Proteomes" id="UP000324550"/>
    </source>
</evidence>
<comment type="caution">
    <text evidence="2">The sequence shown here is derived from an EMBL/GenBank/DDBJ whole genome shotgun (WGS) entry which is preliminary data.</text>
</comment>
<evidence type="ECO:0000313" key="2">
    <source>
        <dbReference type="EMBL" id="TYA53197.1"/>
    </source>
</evidence>
<evidence type="ECO:0000256" key="1">
    <source>
        <dbReference type="SAM" id="Coils"/>
    </source>
</evidence>
<feature type="coiled-coil region" evidence="1">
    <location>
        <begin position="13"/>
        <end position="47"/>
    </location>
</feature>
<organism evidence="2 3">
    <name type="scientific">Formosa maritima</name>
    <dbReference type="NCBI Taxonomy" id="2592046"/>
    <lineage>
        <taxon>Bacteria</taxon>
        <taxon>Pseudomonadati</taxon>
        <taxon>Bacteroidota</taxon>
        <taxon>Flavobacteriia</taxon>
        <taxon>Flavobacteriales</taxon>
        <taxon>Flavobacteriaceae</taxon>
        <taxon>Formosa</taxon>
    </lineage>
</organism>
<keyword evidence="3" id="KW-1185">Reference proteome</keyword>
<accession>A0A5D0G5S3</accession>
<dbReference type="RefSeq" id="WP_148456422.1">
    <property type="nucleotide sequence ID" value="NZ_VSFC01000052.1"/>
</dbReference>
<sequence>MGIFWDLLQQDELEKQQEQADSVEDRVKILEEELANTKALLKKTLIALETHLVKDIDGDGKTGEA</sequence>
<dbReference type="AlphaFoldDB" id="A0A5D0G5S3"/>
<proteinExistence type="predicted"/>
<reference evidence="2 3" key="1">
    <citation type="submission" date="2019-08" db="EMBL/GenBank/DDBJ databases">
        <title>Formosa sediminis sp. nov., isolated from marine sediment.</title>
        <authorList>
            <person name="Cao W.R."/>
        </authorList>
    </citation>
    <scope>NUCLEOTIDE SEQUENCE [LARGE SCALE GENOMIC DNA]</scope>
    <source>
        <strain evidence="2 3">1494</strain>
    </source>
</reference>